<keyword evidence="3" id="KW-1133">Transmembrane helix</keyword>
<accession>E1RB45</accession>
<dbReference type="RefSeq" id="WP_013253039.1">
    <property type="nucleotide sequence ID" value="NC_014364.1"/>
</dbReference>
<dbReference type="SMART" id="SM00822">
    <property type="entry name" value="PKS_KR"/>
    <property type="match status" value="1"/>
</dbReference>
<dbReference type="InterPro" id="IPR036291">
    <property type="entry name" value="NAD(P)-bd_dom_sf"/>
</dbReference>
<dbReference type="eggNOG" id="COG1028">
    <property type="taxonomic scope" value="Bacteria"/>
</dbReference>
<dbReference type="PRINTS" id="PR00080">
    <property type="entry name" value="SDRFAMILY"/>
</dbReference>
<dbReference type="GO" id="GO:0016616">
    <property type="term" value="F:oxidoreductase activity, acting on the CH-OH group of donors, NAD or NADP as acceptor"/>
    <property type="evidence" value="ECO:0007669"/>
    <property type="project" value="TreeGrafter"/>
</dbReference>
<dbReference type="SUPFAM" id="SSF51735">
    <property type="entry name" value="NAD(P)-binding Rossmann-fold domains"/>
    <property type="match status" value="1"/>
</dbReference>
<keyword evidence="6" id="KW-1185">Reference proteome</keyword>
<dbReference type="PANTHER" id="PTHR42760">
    <property type="entry name" value="SHORT-CHAIN DEHYDROGENASES/REDUCTASES FAMILY MEMBER"/>
    <property type="match status" value="1"/>
</dbReference>
<dbReference type="FunFam" id="3.40.50.720:FF:000084">
    <property type="entry name" value="Short-chain dehydrogenase reductase"/>
    <property type="match status" value="1"/>
</dbReference>
<dbReference type="PROSITE" id="PS00061">
    <property type="entry name" value="ADH_SHORT"/>
    <property type="match status" value="1"/>
</dbReference>
<dbReference type="InterPro" id="IPR002347">
    <property type="entry name" value="SDR_fam"/>
</dbReference>
<name>E1RB45_SEDSS</name>
<dbReference type="PRINTS" id="PR00081">
    <property type="entry name" value="GDHRDH"/>
</dbReference>
<protein>
    <submittedName>
        <fullName evidence="5">Short-chain dehydrogenase/reductase SDR</fullName>
    </submittedName>
</protein>
<feature type="domain" description="Ketoreductase" evidence="4">
    <location>
        <begin position="15"/>
        <end position="195"/>
    </location>
</feature>
<dbReference type="STRING" id="573413.Spirs_0426"/>
<dbReference type="Pfam" id="PF00106">
    <property type="entry name" value="adh_short"/>
    <property type="match status" value="1"/>
</dbReference>
<evidence type="ECO:0000259" key="4">
    <source>
        <dbReference type="SMART" id="SM00822"/>
    </source>
</evidence>
<gene>
    <name evidence="5" type="ordered locus">Spirs_0426</name>
</gene>
<keyword evidence="3" id="KW-0812">Transmembrane</keyword>
<dbReference type="InterPro" id="IPR020904">
    <property type="entry name" value="Sc_DH/Rdtase_CS"/>
</dbReference>
<dbReference type="CDD" id="cd05233">
    <property type="entry name" value="SDR_c"/>
    <property type="match status" value="1"/>
</dbReference>
<proteinExistence type="inferred from homology"/>
<dbReference type="KEGG" id="ssm:Spirs_0426"/>
<sequence length="257" mass="28064">MVDDTFMKTCSLQEKVVLITGGGTGIGLGIARCMVLSGATVILIGRRLEKLKEACASLGSNAYYYQFDITNWEAHEQFAEKVVETFGKLDILVNNAGNQYKASSFKVNLDDMSSTFDVHVKASFAMTRTFLPYMIDRQRGSVIFISSMAGFIGLTNQISYAAAKSAIMGLVRTFSSEVSQHGLRFNAIVPGWFETPMMLKAMGNDIKRQEHVLCRTAMHRFGQPEDIGWAAVYLGSDASKFVTGTSLVVDGGALSGF</sequence>
<keyword evidence="3" id="KW-0472">Membrane</keyword>
<evidence type="ECO:0000313" key="5">
    <source>
        <dbReference type="EMBL" id="ADK79575.1"/>
    </source>
</evidence>
<dbReference type="AlphaFoldDB" id="E1RB45"/>
<organism evidence="5 6">
    <name type="scientific">Sediminispirochaeta smaragdinae (strain DSM 11293 / JCM 15392 / SEBR 4228)</name>
    <name type="common">Spirochaeta smaragdinae</name>
    <dbReference type="NCBI Taxonomy" id="573413"/>
    <lineage>
        <taxon>Bacteria</taxon>
        <taxon>Pseudomonadati</taxon>
        <taxon>Spirochaetota</taxon>
        <taxon>Spirochaetia</taxon>
        <taxon>Spirochaetales</taxon>
        <taxon>Spirochaetaceae</taxon>
        <taxon>Sediminispirochaeta</taxon>
    </lineage>
</organism>
<comment type="similarity">
    <text evidence="1 2">Belongs to the short-chain dehydrogenases/reductases (SDR) family.</text>
</comment>
<dbReference type="EMBL" id="CP002116">
    <property type="protein sequence ID" value="ADK79575.1"/>
    <property type="molecule type" value="Genomic_DNA"/>
</dbReference>
<reference evidence="5 6" key="1">
    <citation type="journal article" date="2010" name="Stand. Genomic Sci.">
        <title>Complete genome sequence of Spirochaeta smaragdinae type strain (SEBR 4228).</title>
        <authorList>
            <person name="Mavromatis K."/>
            <person name="Yasawong M."/>
            <person name="Chertkov O."/>
            <person name="Lapidus A."/>
            <person name="Lucas S."/>
            <person name="Nolan M."/>
            <person name="Del Rio T.G."/>
            <person name="Tice H."/>
            <person name="Cheng J.F."/>
            <person name="Pitluck S."/>
            <person name="Liolios K."/>
            <person name="Ivanova N."/>
            <person name="Tapia R."/>
            <person name="Han C."/>
            <person name="Bruce D."/>
            <person name="Goodwin L."/>
            <person name="Pati A."/>
            <person name="Chen A."/>
            <person name="Palaniappan K."/>
            <person name="Land M."/>
            <person name="Hauser L."/>
            <person name="Chang Y.J."/>
            <person name="Jeffries C.D."/>
            <person name="Detter J.C."/>
            <person name="Rohde M."/>
            <person name="Brambilla E."/>
            <person name="Spring S."/>
            <person name="Goker M."/>
            <person name="Sikorski J."/>
            <person name="Woyke T."/>
            <person name="Bristow J."/>
            <person name="Eisen J.A."/>
            <person name="Markowitz V."/>
            <person name="Hugenholtz P."/>
            <person name="Klenk H.P."/>
            <person name="Kyrpides N.C."/>
        </authorList>
    </citation>
    <scope>NUCLEOTIDE SEQUENCE [LARGE SCALE GENOMIC DNA]</scope>
    <source>
        <strain evidence="6">DSM 11293 / JCM 15392 / SEBR 4228</strain>
    </source>
</reference>
<feature type="transmembrane region" description="Helical" evidence="3">
    <location>
        <begin position="16"/>
        <end position="44"/>
    </location>
</feature>
<dbReference type="Gene3D" id="3.40.50.720">
    <property type="entry name" value="NAD(P)-binding Rossmann-like Domain"/>
    <property type="match status" value="1"/>
</dbReference>
<dbReference type="HOGENOM" id="CLU_010194_1_1_12"/>
<evidence type="ECO:0000256" key="1">
    <source>
        <dbReference type="ARBA" id="ARBA00006484"/>
    </source>
</evidence>
<evidence type="ECO:0000256" key="2">
    <source>
        <dbReference type="RuleBase" id="RU000363"/>
    </source>
</evidence>
<dbReference type="InterPro" id="IPR057326">
    <property type="entry name" value="KR_dom"/>
</dbReference>
<dbReference type="Proteomes" id="UP000002318">
    <property type="component" value="Chromosome"/>
</dbReference>
<evidence type="ECO:0000256" key="3">
    <source>
        <dbReference type="SAM" id="Phobius"/>
    </source>
</evidence>
<evidence type="ECO:0000313" key="6">
    <source>
        <dbReference type="Proteomes" id="UP000002318"/>
    </source>
</evidence>